<reference evidence="2" key="1">
    <citation type="journal article" date="2022" name="Mol. Ecol. Resour.">
        <title>The genomes of chicory, endive, great burdock and yacon provide insights into Asteraceae palaeo-polyploidization history and plant inulin production.</title>
        <authorList>
            <person name="Fan W."/>
            <person name="Wang S."/>
            <person name="Wang H."/>
            <person name="Wang A."/>
            <person name="Jiang F."/>
            <person name="Liu H."/>
            <person name="Zhao H."/>
            <person name="Xu D."/>
            <person name="Zhang Y."/>
        </authorList>
    </citation>
    <scope>NUCLEOTIDE SEQUENCE [LARGE SCALE GENOMIC DNA]</scope>
    <source>
        <strain evidence="2">cv. Niubang</strain>
    </source>
</reference>
<protein>
    <submittedName>
        <fullName evidence="1">Uncharacterized protein</fullName>
    </submittedName>
</protein>
<proteinExistence type="predicted"/>
<dbReference type="Proteomes" id="UP001055879">
    <property type="component" value="Linkage Group LG03"/>
</dbReference>
<keyword evidence="2" id="KW-1185">Reference proteome</keyword>
<name>A0ACB9DPY8_ARCLA</name>
<gene>
    <name evidence="1" type="ORF">L6452_11821</name>
</gene>
<sequence>MFITLIRGIQQATRINHFCFNLHCLHLLLLDSLLLVLLANSSTIFVDKSHGARRPFDDPTSDVIPFCSLPVKYPNYSLSNSVMDPERSGLPFKKAGLWQLDGLLFAGFVASCSSPRPWIYLTQGHCFWTIMTNGALAVLGMADDPQEDMIIMKSNSVDGQSPTLKFCTELFTSWEVLSSSPLGNMMDVLLLALLADHRDLANSILAKPMHGGKCNQGIWQWQIQGEYTDLCKHYCRQRLCERDLQFPFMALLISGGHNLLVLAHDLGHYLQLGTTIDDAIVLFGVDFLSKATTDAACSSSFCLIEMLLLMSSLVKLETVRLDNDGDVELSFLVSQGDLFDHSETVKLNNGGDVYLSFPK</sequence>
<evidence type="ECO:0000313" key="1">
    <source>
        <dbReference type="EMBL" id="KAI3748612.1"/>
    </source>
</evidence>
<organism evidence="1 2">
    <name type="scientific">Arctium lappa</name>
    <name type="common">Greater burdock</name>
    <name type="synonym">Lappa major</name>
    <dbReference type="NCBI Taxonomy" id="4217"/>
    <lineage>
        <taxon>Eukaryota</taxon>
        <taxon>Viridiplantae</taxon>
        <taxon>Streptophyta</taxon>
        <taxon>Embryophyta</taxon>
        <taxon>Tracheophyta</taxon>
        <taxon>Spermatophyta</taxon>
        <taxon>Magnoliopsida</taxon>
        <taxon>eudicotyledons</taxon>
        <taxon>Gunneridae</taxon>
        <taxon>Pentapetalae</taxon>
        <taxon>asterids</taxon>
        <taxon>campanulids</taxon>
        <taxon>Asterales</taxon>
        <taxon>Asteraceae</taxon>
        <taxon>Carduoideae</taxon>
        <taxon>Cardueae</taxon>
        <taxon>Arctiinae</taxon>
        <taxon>Arctium</taxon>
    </lineage>
</organism>
<comment type="caution">
    <text evidence="1">The sequence shown here is derived from an EMBL/GenBank/DDBJ whole genome shotgun (WGS) entry which is preliminary data.</text>
</comment>
<accession>A0ACB9DPY8</accession>
<evidence type="ECO:0000313" key="2">
    <source>
        <dbReference type="Proteomes" id="UP001055879"/>
    </source>
</evidence>
<dbReference type="EMBL" id="CM042049">
    <property type="protein sequence ID" value="KAI3748612.1"/>
    <property type="molecule type" value="Genomic_DNA"/>
</dbReference>
<reference evidence="1 2" key="2">
    <citation type="journal article" date="2022" name="Mol. Ecol. Resour.">
        <title>The genomes of chicory, endive, great burdock and yacon provide insights into Asteraceae paleo-polyploidization history and plant inulin production.</title>
        <authorList>
            <person name="Fan W."/>
            <person name="Wang S."/>
            <person name="Wang H."/>
            <person name="Wang A."/>
            <person name="Jiang F."/>
            <person name="Liu H."/>
            <person name="Zhao H."/>
            <person name="Xu D."/>
            <person name="Zhang Y."/>
        </authorList>
    </citation>
    <scope>NUCLEOTIDE SEQUENCE [LARGE SCALE GENOMIC DNA]</scope>
    <source>
        <strain evidence="2">cv. Niubang</strain>
    </source>
</reference>